<keyword evidence="3" id="KW-1185">Reference proteome</keyword>
<dbReference type="InterPro" id="IPR012338">
    <property type="entry name" value="Beta-lactam/transpept-like"/>
</dbReference>
<keyword evidence="2" id="KW-0378">Hydrolase</keyword>
<dbReference type="GO" id="GO:0016787">
    <property type="term" value="F:hydrolase activity"/>
    <property type="evidence" value="ECO:0007669"/>
    <property type="project" value="UniProtKB-KW"/>
</dbReference>
<dbReference type="Gene3D" id="3.40.710.10">
    <property type="entry name" value="DD-peptidase/beta-lactamase superfamily"/>
    <property type="match status" value="1"/>
</dbReference>
<organism evidence="2 3">
    <name type="scientific">Actinorhabdospora filicis</name>
    <dbReference type="NCBI Taxonomy" id="1785913"/>
    <lineage>
        <taxon>Bacteria</taxon>
        <taxon>Bacillati</taxon>
        <taxon>Actinomycetota</taxon>
        <taxon>Actinomycetes</taxon>
        <taxon>Micromonosporales</taxon>
        <taxon>Micromonosporaceae</taxon>
        <taxon>Actinorhabdospora</taxon>
    </lineage>
</organism>
<gene>
    <name evidence="2" type="ORF">Afil01_62530</name>
</gene>
<name>A0A9W6SVD3_9ACTN</name>
<dbReference type="InterPro" id="IPR050789">
    <property type="entry name" value="Diverse_Enzym_Activities"/>
</dbReference>
<dbReference type="SUPFAM" id="SSF56601">
    <property type="entry name" value="beta-lactamase/transpeptidase-like"/>
    <property type="match status" value="1"/>
</dbReference>
<protein>
    <submittedName>
        <fullName evidence="2">Serine hydrolase</fullName>
    </submittedName>
</protein>
<accession>A0A9W6SVD3</accession>
<feature type="domain" description="Beta-lactamase-related" evidence="1">
    <location>
        <begin position="8"/>
        <end position="353"/>
    </location>
</feature>
<evidence type="ECO:0000313" key="2">
    <source>
        <dbReference type="EMBL" id="GLZ81446.1"/>
    </source>
</evidence>
<dbReference type="PANTHER" id="PTHR43283">
    <property type="entry name" value="BETA-LACTAMASE-RELATED"/>
    <property type="match status" value="1"/>
</dbReference>
<evidence type="ECO:0000313" key="3">
    <source>
        <dbReference type="Proteomes" id="UP001165079"/>
    </source>
</evidence>
<dbReference type="InterPro" id="IPR001466">
    <property type="entry name" value="Beta-lactam-related"/>
</dbReference>
<dbReference type="RefSeq" id="WP_285666919.1">
    <property type="nucleotide sequence ID" value="NZ_BSTX01000006.1"/>
</dbReference>
<dbReference type="PANTHER" id="PTHR43283:SF3">
    <property type="entry name" value="BETA-LACTAMASE FAMILY PROTEIN (AFU_ORTHOLOGUE AFUA_5G07500)"/>
    <property type="match status" value="1"/>
</dbReference>
<dbReference type="AlphaFoldDB" id="A0A9W6SVD3"/>
<sequence>MTDLPALLHGHVEAGTFPGAVALVAHGDRVETAVAGSTAFGGPAMEPGTLFRVASVSKPIVTAAAMLLVEDGRLRMDAPIAEWLPELAAPVVVREPAGPVDDVVPAARPITVADVLTYRCGWGFPDDFSLPALGPLFALTPDTGGGAADNEAWLKGMAAVPLLRQPGEGWLYNTSGDLLGVLIARASGQSLPGFCAERVFAPLGMSDTGFHVAAADLGRLATAYTPAADGTLEPVTPGGEPTAPPSFPSGAGGLVSTLGDLHTWARALLTGGLLTPASVRAMTTDHLTPAQRASATLFLEGQGWGFGGSVDVVPAEPWNVPGRYGWVGGSGTTWHVIPSTGTITIMLTQRAMTGPAPTPWMRDFWRYAAS</sequence>
<proteinExistence type="predicted"/>
<dbReference type="Pfam" id="PF00144">
    <property type="entry name" value="Beta-lactamase"/>
    <property type="match status" value="1"/>
</dbReference>
<comment type="caution">
    <text evidence="2">The sequence shown here is derived from an EMBL/GenBank/DDBJ whole genome shotgun (WGS) entry which is preliminary data.</text>
</comment>
<reference evidence="2" key="1">
    <citation type="submission" date="2023-03" db="EMBL/GenBank/DDBJ databases">
        <title>Actinorhabdospora filicis NBRC 111898.</title>
        <authorList>
            <person name="Ichikawa N."/>
            <person name="Sato H."/>
            <person name="Tonouchi N."/>
        </authorList>
    </citation>
    <scope>NUCLEOTIDE SEQUENCE</scope>
    <source>
        <strain evidence="2">NBRC 111898</strain>
    </source>
</reference>
<dbReference type="EMBL" id="BSTX01000006">
    <property type="protein sequence ID" value="GLZ81446.1"/>
    <property type="molecule type" value="Genomic_DNA"/>
</dbReference>
<dbReference type="Proteomes" id="UP001165079">
    <property type="component" value="Unassembled WGS sequence"/>
</dbReference>
<evidence type="ECO:0000259" key="1">
    <source>
        <dbReference type="Pfam" id="PF00144"/>
    </source>
</evidence>